<dbReference type="CDD" id="cd00821">
    <property type="entry name" value="PH"/>
    <property type="match status" value="1"/>
</dbReference>
<dbReference type="Gene3D" id="3.30.1010.10">
    <property type="entry name" value="Phosphatidylinositol 3-kinase Catalytic Subunit, Chain A, domain 4"/>
    <property type="match status" value="1"/>
</dbReference>
<dbReference type="SUPFAM" id="SSF50729">
    <property type="entry name" value="PH domain-like"/>
    <property type="match status" value="1"/>
</dbReference>
<evidence type="ECO:0000256" key="3">
    <source>
        <dbReference type="ARBA" id="ARBA00022679"/>
    </source>
</evidence>
<gene>
    <name evidence="8" type="ORF">QTG54_008577</name>
</gene>
<evidence type="ECO:0000256" key="5">
    <source>
        <dbReference type="SAM" id="MobiDB-lite"/>
    </source>
</evidence>
<dbReference type="Pfam" id="PF00169">
    <property type="entry name" value="PH"/>
    <property type="match status" value="1"/>
</dbReference>
<evidence type="ECO:0000259" key="6">
    <source>
        <dbReference type="PROSITE" id="PS50003"/>
    </source>
</evidence>
<organism evidence="8 9">
    <name type="scientific">Skeletonema marinoi</name>
    <dbReference type="NCBI Taxonomy" id="267567"/>
    <lineage>
        <taxon>Eukaryota</taxon>
        <taxon>Sar</taxon>
        <taxon>Stramenopiles</taxon>
        <taxon>Ochrophyta</taxon>
        <taxon>Bacillariophyta</taxon>
        <taxon>Coscinodiscophyceae</taxon>
        <taxon>Thalassiosirophycidae</taxon>
        <taxon>Thalassiosirales</taxon>
        <taxon>Skeletonemataceae</taxon>
        <taxon>Skeletonema</taxon>
        <taxon>Skeletonema marinoi-dohrnii complex</taxon>
    </lineage>
</organism>
<dbReference type="PROSITE" id="PS50003">
    <property type="entry name" value="PH_DOMAIN"/>
    <property type="match status" value="1"/>
</dbReference>
<evidence type="ECO:0000259" key="7">
    <source>
        <dbReference type="PROSITE" id="PS50290"/>
    </source>
</evidence>
<reference evidence="8" key="1">
    <citation type="submission" date="2023-06" db="EMBL/GenBank/DDBJ databases">
        <title>Survivors Of The Sea: Transcriptome response of Skeletonema marinoi to long-term dormancy.</title>
        <authorList>
            <person name="Pinder M.I.M."/>
            <person name="Kourtchenko O."/>
            <person name="Robertson E.K."/>
            <person name="Larsson T."/>
            <person name="Maumus F."/>
            <person name="Osuna-Cruz C.M."/>
            <person name="Vancaester E."/>
            <person name="Stenow R."/>
            <person name="Vandepoele K."/>
            <person name="Ploug H."/>
            <person name="Bruchert V."/>
            <person name="Godhe A."/>
            <person name="Topel M."/>
        </authorList>
    </citation>
    <scope>NUCLEOTIDE SEQUENCE</scope>
    <source>
        <strain evidence="8">R05AC</strain>
    </source>
</reference>
<dbReference type="SMART" id="SM00146">
    <property type="entry name" value="PI3Kc"/>
    <property type="match status" value="1"/>
</dbReference>
<dbReference type="Gene3D" id="1.10.1070.11">
    <property type="entry name" value="Phosphatidylinositol 3-/4-kinase, catalytic domain"/>
    <property type="match status" value="1"/>
</dbReference>
<dbReference type="GO" id="GO:0016020">
    <property type="term" value="C:membrane"/>
    <property type="evidence" value="ECO:0007669"/>
    <property type="project" value="TreeGrafter"/>
</dbReference>
<dbReference type="PROSITE" id="PS00916">
    <property type="entry name" value="PI3_4_KINASE_2"/>
    <property type="match status" value="1"/>
</dbReference>
<comment type="catalytic activity">
    <reaction evidence="1">
        <text>a 1,2-diacyl-sn-glycero-3-phospho-(1D-myo-inositol) + ATP = a 1,2-diacyl-sn-glycero-3-phospho-(1D-myo-inositol 4-phosphate) + ADP + H(+)</text>
        <dbReference type="Rhea" id="RHEA:19877"/>
        <dbReference type="ChEBI" id="CHEBI:15378"/>
        <dbReference type="ChEBI" id="CHEBI:30616"/>
        <dbReference type="ChEBI" id="CHEBI:57880"/>
        <dbReference type="ChEBI" id="CHEBI:58178"/>
        <dbReference type="ChEBI" id="CHEBI:456216"/>
        <dbReference type="EC" id="2.7.1.67"/>
    </reaction>
</comment>
<feature type="compositionally biased region" description="Acidic residues" evidence="5">
    <location>
        <begin position="606"/>
        <end position="620"/>
    </location>
</feature>
<dbReference type="PANTHER" id="PTHR10048">
    <property type="entry name" value="PHOSPHATIDYLINOSITOL KINASE"/>
    <property type="match status" value="1"/>
</dbReference>
<dbReference type="GO" id="GO:0046854">
    <property type="term" value="P:phosphatidylinositol phosphate biosynthetic process"/>
    <property type="evidence" value="ECO:0007669"/>
    <property type="project" value="InterPro"/>
</dbReference>
<dbReference type="PANTHER" id="PTHR10048:SF22">
    <property type="entry name" value="PHOSPHATIDYLINOSITOL 4-KINASE BETA"/>
    <property type="match status" value="1"/>
</dbReference>
<feature type="region of interest" description="Disordered" evidence="5">
    <location>
        <begin position="1"/>
        <end position="61"/>
    </location>
</feature>
<dbReference type="GO" id="GO:0048015">
    <property type="term" value="P:phosphatidylinositol-mediated signaling"/>
    <property type="evidence" value="ECO:0007669"/>
    <property type="project" value="TreeGrafter"/>
</dbReference>
<name>A0AAD8Y7K2_9STRA</name>
<dbReference type="SMART" id="SM00233">
    <property type="entry name" value="PH"/>
    <property type="match status" value="1"/>
</dbReference>
<dbReference type="InterPro" id="IPR011009">
    <property type="entry name" value="Kinase-like_dom_sf"/>
</dbReference>
<feature type="compositionally biased region" description="Basic and acidic residues" evidence="5">
    <location>
        <begin position="264"/>
        <end position="279"/>
    </location>
</feature>
<dbReference type="InterPro" id="IPR036940">
    <property type="entry name" value="PI3/4_kinase_cat_sf"/>
</dbReference>
<keyword evidence="9" id="KW-1185">Reference proteome</keyword>
<dbReference type="SUPFAM" id="SSF56112">
    <property type="entry name" value="Protein kinase-like (PK-like)"/>
    <property type="match status" value="1"/>
</dbReference>
<feature type="compositionally biased region" description="Polar residues" evidence="5">
    <location>
        <begin position="1"/>
        <end position="20"/>
    </location>
</feature>
<comment type="caution">
    <text evidence="8">The sequence shown here is derived from an EMBL/GenBank/DDBJ whole genome shotgun (WGS) entry which is preliminary data.</text>
</comment>
<proteinExistence type="predicted"/>
<feature type="region of interest" description="Disordered" evidence="5">
    <location>
        <begin position="581"/>
        <end position="642"/>
    </location>
</feature>
<accession>A0AAD8Y7K2</accession>
<sequence>MAVSVERNNNMTAVQTTQIESPAGAAPATKPTNSNNPAKKQQPQPSYAKQQPSASPATRKHEEFKNQLVHDVFGRDNKGRVPMEKVTMLIWQFRDDPAVVQFMAQFVARFSGSRSTYDGIEFYLPQIAHMIIHLEADWDEAILERFALVIAQQSQHFALQLTWILEGAIEDYQPETVEGKPNPGYNQLFYHRCITLLSNIERCVVYGSPRSMELQRMYEKGDISRDDYEQMKLEDRLNNAKQITTHGANFRNLMQRMKDTKISLPDLKLERKKGREKESATAAASSPTSAPSDPGSPTIMTATSNDKGKQISKYGGTLLYKRRARTALYKPKRWKNRYFEIEERMLYCYNFQPSYGGQLRRAMPLEGATVEEFEGKYPFMFVVRNHHFEYIIRAKSEKDMSLWIRLLRGESEANALIPHILSTDEMFQEKKVTGEDETKRSSPNTLTPSQAARYEFFRNERDFVAAVCDVAEVLRFREPSDRKKVAPGLVSDIKLPPCGYVPLCKSTDIWRRVDSVMASETRVFNTNERCPMIYYFIAKRGEPVGGTLEPRNPNLDVAEYLHTLFKVPDLENRRLTSIGEHADELQLGDSGDDSDDKDKGEVKVEEQDEDYDEFELTMEDPTERQNSVWSEDSKSSKSFLSSSMKGIKGNQQFREFMQESFAKLPSKIATRMTRPDGRAQSKRGGRMSYLDRNSAPLLNVPIIDTPIIENANDDDYDSAADSLSLDGQSIISAGTGSIVFGDTVKKFEHHDGVSKESLDRAKAVVCGGESWAEQSARMLQSAKIKGEEKDSSTLHEMVTMMAKSNDDLRQEVFVMQMIHYFESVFAKANIPVWLKTYRILSTSKSTGMLEFLTDATSIDSLYKSDKFPKVGGLRAYFEEVYGSPTSKCFLAAQRNFIRSLAGYSLVAYLLGLKDRHNGNIMIDTRGHIIHIDFGFAFGMAPGHEWSMERAPFKLTKDYIDVMGGPFSEGFKEFQKLFVDGLKAARSNSLNALGLVEIMMYKSNYPCFSGTRYGGGVSLKRFEKRLMLDVPDNKVEIKARKLIKTSIDHAGTKLYDVFQFHSNGYAY</sequence>
<dbReference type="GO" id="GO:0004430">
    <property type="term" value="F:1-phosphatidylinositol 4-kinase activity"/>
    <property type="evidence" value="ECO:0007669"/>
    <property type="project" value="UniProtKB-EC"/>
</dbReference>
<dbReference type="FunFam" id="1.10.1070.11:FF:000016">
    <property type="entry name" value="PIK1p Phosphatidylinositol 4-kinase"/>
    <property type="match status" value="1"/>
</dbReference>
<evidence type="ECO:0000256" key="2">
    <source>
        <dbReference type="ARBA" id="ARBA00012169"/>
    </source>
</evidence>
<protein>
    <recommendedName>
        <fullName evidence="2">1-phosphatidylinositol 4-kinase</fullName>
        <ecNumber evidence="2">2.7.1.67</ecNumber>
    </recommendedName>
</protein>
<evidence type="ECO:0000256" key="1">
    <source>
        <dbReference type="ARBA" id="ARBA00001686"/>
    </source>
</evidence>
<feature type="domain" description="PH" evidence="6">
    <location>
        <begin position="311"/>
        <end position="412"/>
    </location>
</feature>
<dbReference type="PROSITE" id="PS50290">
    <property type="entry name" value="PI3_4_KINASE_3"/>
    <property type="match status" value="1"/>
</dbReference>
<dbReference type="AlphaFoldDB" id="A0AAD8Y7K2"/>
<dbReference type="Proteomes" id="UP001224775">
    <property type="component" value="Unassembled WGS sequence"/>
</dbReference>
<keyword evidence="4" id="KW-0418">Kinase</keyword>
<feature type="compositionally biased region" description="Low complexity" evidence="5">
    <location>
        <begin position="280"/>
        <end position="298"/>
    </location>
</feature>
<evidence type="ECO:0000256" key="4">
    <source>
        <dbReference type="ARBA" id="ARBA00022777"/>
    </source>
</evidence>
<dbReference type="InterPro" id="IPR000403">
    <property type="entry name" value="PI3/4_kinase_cat_dom"/>
</dbReference>
<feature type="region of interest" description="Disordered" evidence="5">
    <location>
        <begin position="264"/>
        <end position="308"/>
    </location>
</feature>
<dbReference type="Pfam" id="PF00454">
    <property type="entry name" value="PI3_PI4_kinase"/>
    <property type="match status" value="1"/>
</dbReference>
<dbReference type="EMBL" id="JATAAI010000015">
    <property type="protein sequence ID" value="KAK1740482.1"/>
    <property type="molecule type" value="Genomic_DNA"/>
</dbReference>
<evidence type="ECO:0000313" key="9">
    <source>
        <dbReference type="Proteomes" id="UP001224775"/>
    </source>
</evidence>
<evidence type="ECO:0000313" key="8">
    <source>
        <dbReference type="EMBL" id="KAK1740482.1"/>
    </source>
</evidence>
<dbReference type="EC" id="2.7.1.67" evidence="2"/>
<keyword evidence="3 8" id="KW-0808">Transferase</keyword>
<feature type="domain" description="PI3K/PI4K catalytic" evidence="7">
    <location>
        <begin position="769"/>
        <end position="1050"/>
    </location>
</feature>
<dbReference type="InterPro" id="IPR001849">
    <property type="entry name" value="PH_domain"/>
</dbReference>
<dbReference type="Pfam" id="PF21245">
    <property type="entry name" value="PI4KB-PIK1_PIK"/>
    <property type="match status" value="1"/>
</dbReference>
<dbReference type="GO" id="GO:0005737">
    <property type="term" value="C:cytoplasm"/>
    <property type="evidence" value="ECO:0007669"/>
    <property type="project" value="TreeGrafter"/>
</dbReference>
<feature type="compositionally biased region" description="Polar residues" evidence="5">
    <location>
        <begin position="30"/>
        <end position="56"/>
    </location>
</feature>
<dbReference type="InterPro" id="IPR049160">
    <property type="entry name" value="PI4KB-PIK1_PIK"/>
</dbReference>
<dbReference type="Gene3D" id="2.30.29.30">
    <property type="entry name" value="Pleckstrin-homology domain (PH domain)/Phosphotyrosine-binding domain (PTB)"/>
    <property type="match status" value="1"/>
</dbReference>
<dbReference type="PROSITE" id="PS00915">
    <property type="entry name" value="PI3_4_KINASE_1"/>
    <property type="match status" value="1"/>
</dbReference>
<dbReference type="InterPro" id="IPR018936">
    <property type="entry name" value="PI3/4_kinase_CS"/>
</dbReference>
<dbReference type="InterPro" id="IPR011993">
    <property type="entry name" value="PH-like_dom_sf"/>
</dbReference>
<feature type="compositionally biased region" description="Basic and acidic residues" evidence="5">
    <location>
        <begin position="596"/>
        <end position="605"/>
    </location>
</feature>
<dbReference type="InterPro" id="IPR015433">
    <property type="entry name" value="PI3/4_kinase"/>
</dbReference>